<dbReference type="AlphaFoldDB" id="A0A7W9U0K2"/>
<name>A0A7W9U0K2_9BURK</name>
<accession>A0A7W9U0K2</accession>
<proteinExistence type="predicted"/>
<evidence type="ECO:0000313" key="3">
    <source>
        <dbReference type="Proteomes" id="UP000571554"/>
    </source>
</evidence>
<evidence type="ECO:0000256" key="1">
    <source>
        <dbReference type="SAM" id="MobiDB-lite"/>
    </source>
</evidence>
<reference evidence="2 3" key="1">
    <citation type="submission" date="2020-08" db="EMBL/GenBank/DDBJ databases">
        <title>Above-ground endophytic microbial communities from plants in different locations in the United States.</title>
        <authorList>
            <person name="Frank C."/>
        </authorList>
    </citation>
    <scope>NUCLEOTIDE SEQUENCE [LARGE SCALE GENOMIC DNA]</scope>
    <source>
        <strain evidence="2 3">WP4_2_2</strain>
    </source>
</reference>
<sequence length="103" mass="11007">MRIPLAKALHSTQPWTPASKHAPEPPRTRGKRMQAARVVMGQKGIAGTAINEITAEAGTALFDEKVTGEVFCSPERARVVGVLSPCRANVNQVPGGYLIEESV</sequence>
<protein>
    <submittedName>
        <fullName evidence="2">Uncharacterized protein</fullName>
    </submittedName>
</protein>
<gene>
    <name evidence="2" type="ORF">F4827_004718</name>
</gene>
<feature type="region of interest" description="Disordered" evidence="1">
    <location>
        <begin position="1"/>
        <end position="31"/>
    </location>
</feature>
<comment type="caution">
    <text evidence="2">The sequence shown here is derived from an EMBL/GenBank/DDBJ whole genome shotgun (WGS) entry which is preliminary data.</text>
</comment>
<evidence type="ECO:0000313" key="2">
    <source>
        <dbReference type="EMBL" id="MBB6104853.1"/>
    </source>
</evidence>
<dbReference type="EMBL" id="JACHBW010000014">
    <property type="protein sequence ID" value="MBB6104853.1"/>
    <property type="molecule type" value="Genomic_DNA"/>
</dbReference>
<keyword evidence="3" id="KW-1185">Reference proteome</keyword>
<dbReference type="RefSeq" id="WP_183727473.1">
    <property type="nucleotide sequence ID" value="NZ_JACHBW010000014.1"/>
</dbReference>
<organism evidence="2 3">
    <name type="scientific">Paraburkholderia bannensis</name>
    <dbReference type="NCBI Taxonomy" id="765414"/>
    <lineage>
        <taxon>Bacteria</taxon>
        <taxon>Pseudomonadati</taxon>
        <taxon>Pseudomonadota</taxon>
        <taxon>Betaproteobacteria</taxon>
        <taxon>Burkholderiales</taxon>
        <taxon>Burkholderiaceae</taxon>
        <taxon>Paraburkholderia</taxon>
    </lineage>
</organism>
<dbReference type="Proteomes" id="UP000571554">
    <property type="component" value="Unassembled WGS sequence"/>
</dbReference>